<dbReference type="PANTHER" id="PTHR14503">
    <property type="entry name" value="MITOCHONDRIAL RIBOSOMAL PROTEIN 34 FAMILY MEMBER"/>
    <property type="match status" value="1"/>
</dbReference>
<dbReference type="AlphaFoldDB" id="A0A3N4J1D1"/>
<dbReference type="HAMAP" id="MF_00391">
    <property type="entry name" value="Ribosomal_bL34"/>
    <property type="match status" value="1"/>
</dbReference>
<evidence type="ECO:0000256" key="1">
    <source>
        <dbReference type="ARBA" id="ARBA00010111"/>
    </source>
</evidence>
<dbReference type="EMBL" id="ML120479">
    <property type="protein sequence ID" value="RPA92173.1"/>
    <property type="molecule type" value="Genomic_DNA"/>
</dbReference>
<evidence type="ECO:0000256" key="3">
    <source>
        <dbReference type="ARBA" id="ARBA00023274"/>
    </source>
</evidence>
<organism evidence="6 7">
    <name type="scientific">Choiromyces venosus 120613-1</name>
    <dbReference type="NCBI Taxonomy" id="1336337"/>
    <lineage>
        <taxon>Eukaryota</taxon>
        <taxon>Fungi</taxon>
        <taxon>Dikarya</taxon>
        <taxon>Ascomycota</taxon>
        <taxon>Pezizomycotina</taxon>
        <taxon>Pezizomycetes</taxon>
        <taxon>Pezizales</taxon>
        <taxon>Tuberaceae</taxon>
        <taxon>Choiromyces</taxon>
    </lineage>
</organism>
<evidence type="ECO:0000256" key="2">
    <source>
        <dbReference type="ARBA" id="ARBA00022980"/>
    </source>
</evidence>
<keyword evidence="2" id="KW-0689">Ribosomal protein</keyword>
<dbReference type="GO" id="GO:0003735">
    <property type="term" value="F:structural constituent of ribosome"/>
    <property type="evidence" value="ECO:0007669"/>
    <property type="project" value="InterPro"/>
</dbReference>
<name>A0A3N4J1D1_9PEZI</name>
<feature type="non-terminal residue" evidence="6">
    <location>
        <position position="1"/>
    </location>
</feature>
<reference evidence="6 7" key="1">
    <citation type="journal article" date="2018" name="Nat. Ecol. Evol.">
        <title>Pezizomycetes genomes reveal the molecular basis of ectomycorrhizal truffle lifestyle.</title>
        <authorList>
            <person name="Murat C."/>
            <person name="Payen T."/>
            <person name="Noel B."/>
            <person name="Kuo A."/>
            <person name="Morin E."/>
            <person name="Chen J."/>
            <person name="Kohler A."/>
            <person name="Krizsan K."/>
            <person name="Balestrini R."/>
            <person name="Da Silva C."/>
            <person name="Montanini B."/>
            <person name="Hainaut M."/>
            <person name="Levati E."/>
            <person name="Barry K.W."/>
            <person name="Belfiori B."/>
            <person name="Cichocki N."/>
            <person name="Clum A."/>
            <person name="Dockter R.B."/>
            <person name="Fauchery L."/>
            <person name="Guy J."/>
            <person name="Iotti M."/>
            <person name="Le Tacon F."/>
            <person name="Lindquist E.A."/>
            <person name="Lipzen A."/>
            <person name="Malagnac F."/>
            <person name="Mello A."/>
            <person name="Molinier V."/>
            <person name="Miyauchi S."/>
            <person name="Poulain J."/>
            <person name="Riccioni C."/>
            <person name="Rubini A."/>
            <person name="Sitrit Y."/>
            <person name="Splivallo R."/>
            <person name="Traeger S."/>
            <person name="Wang M."/>
            <person name="Zifcakova L."/>
            <person name="Wipf D."/>
            <person name="Zambonelli A."/>
            <person name="Paolocci F."/>
            <person name="Nowrousian M."/>
            <person name="Ottonello S."/>
            <person name="Baldrian P."/>
            <person name="Spatafora J.W."/>
            <person name="Henrissat B."/>
            <person name="Nagy L.G."/>
            <person name="Aury J.M."/>
            <person name="Wincker P."/>
            <person name="Grigoriev I.V."/>
            <person name="Bonfante P."/>
            <person name="Martin F.M."/>
        </authorList>
    </citation>
    <scope>NUCLEOTIDE SEQUENCE [LARGE SCALE GENOMIC DNA]</scope>
    <source>
        <strain evidence="6 7">120613-1</strain>
    </source>
</reference>
<keyword evidence="7" id="KW-1185">Reference proteome</keyword>
<feature type="region of interest" description="Disordered" evidence="5">
    <location>
        <begin position="85"/>
        <end position="106"/>
    </location>
</feature>
<accession>A0A3N4J1D1</accession>
<keyword evidence="3" id="KW-0687">Ribonucleoprotein</keyword>
<dbReference type="OrthoDB" id="431691at2759"/>
<gene>
    <name evidence="6" type="ORF">L873DRAFT_1711087</name>
</gene>
<evidence type="ECO:0000256" key="4">
    <source>
        <dbReference type="ARBA" id="ARBA00035274"/>
    </source>
</evidence>
<evidence type="ECO:0000313" key="7">
    <source>
        <dbReference type="Proteomes" id="UP000276215"/>
    </source>
</evidence>
<dbReference type="STRING" id="1336337.A0A3N4J1D1"/>
<evidence type="ECO:0000256" key="5">
    <source>
        <dbReference type="SAM" id="MobiDB-lite"/>
    </source>
</evidence>
<sequence>PTNNRTIVTKSTPLRPSFSFLPTGLVPATPGVAAGPALGMMQSLMAKISSNPGLLGVQVRCGPRNTFNPSHRVRKRRLGFLARKRTPGGRGVLKRRRAKGRKSLTH</sequence>
<proteinExistence type="inferred from homology"/>
<protein>
    <recommendedName>
        <fullName evidence="4">Large ribosomal subunit protein bL34m</fullName>
    </recommendedName>
</protein>
<dbReference type="PANTHER" id="PTHR14503:SF4">
    <property type="entry name" value="LARGE RIBOSOMAL SUBUNIT PROTEIN BL34M"/>
    <property type="match status" value="1"/>
</dbReference>
<dbReference type="FunFam" id="1.10.287.3980:FF:000001">
    <property type="entry name" value="Mitochondrial ribosomal protein L34"/>
    <property type="match status" value="1"/>
</dbReference>
<dbReference type="GO" id="GO:0005762">
    <property type="term" value="C:mitochondrial large ribosomal subunit"/>
    <property type="evidence" value="ECO:0007669"/>
    <property type="project" value="TreeGrafter"/>
</dbReference>
<dbReference type="Proteomes" id="UP000276215">
    <property type="component" value="Unassembled WGS sequence"/>
</dbReference>
<dbReference type="Gene3D" id="1.10.287.3980">
    <property type="match status" value="1"/>
</dbReference>
<comment type="similarity">
    <text evidence="1">Belongs to the bacterial ribosomal protein bL34 family.</text>
</comment>
<dbReference type="Pfam" id="PF00468">
    <property type="entry name" value="Ribosomal_L34"/>
    <property type="match status" value="1"/>
</dbReference>
<dbReference type="GO" id="GO:0006412">
    <property type="term" value="P:translation"/>
    <property type="evidence" value="ECO:0007669"/>
    <property type="project" value="InterPro"/>
</dbReference>
<dbReference type="NCBIfam" id="TIGR01030">
    <property type="entry name" value="rpmH_bact"/>
    <property type="match status" value="1"/>
</dbReference>
<dbReference type="InterPro" id="IPR000271">
    <property type="entry name" value="Ribosomal_bL34"/>
</dbReference>
<evidence type="ECO:0000313" key="6">
    <source>
        <dbReference type="EMBL" id="RPA92173.1"/>
    </source>
</evidence>